<dbReference type="RefSeq" id="WP_013243332.1">
    <property type="nucleotide sequence ID" value="NC_019908.1"/>
</dbReference>
<evidence type="ECO:0008006" key="6">
    <source>
        <dbReference type="Google" id="ProtNLM"/>
    </source>
</evidence>
<reference evidence="4 5" key="1">
    <citation type="journal article" date="2013" name="Genome Announc.">
        <title>Complete Genome Sequence of the Porcine Strain Brachyspira pilosicoli P43/6/78(T.).</title>
        <authorList>
            <person name="Lin C."/>
            <person name="den Bakker H.C."/>
            <person name="Suzuki H."/>
            <person name="Lefebure T."/>
            <person name="Ponnala L."/>
            <person name="Sun Q."/>
            <person name="Stanhope M.J."/>
            <person name="Wiedmann M."/>
            <person name="Duhamel G.E."/>
        </authorList>
    </citation>
    <scope>NUCLEOTIDE SEQUENCE [LARGE SCALE GENOMIC DNA]</scope>
    <source>
        <strain evidence="4 5">P43/6/78</strain>
    </source>
</reference>
<feature type="chain" id="PRO_5017274181" description="Periplasmic protein" evidence="3">
    <location>
        <begin position="22"/>
        <end position="159"/>
    </location>
</feature>
<name>A0A3B6VP58_BRAPL</name>
<proteinExistence type="predicted"/>
<keyword evidence="3" id="KW-0732">Signal</keyword>
<keyword evidence="5" id="KW-1185">Reference proteome</keyword>
<gene>
    <name evidence="4" type="ORF">BPP43_01175</name>
</gene>
<evidence type="ECO:0000313" key="5">
    <source>
        <dbReference type="Proteomes" id="UP000010793"/>
    </source>
</evidence>
<evidence type="ECO:0000256" key="3">
    <source>
        <dbReference type="SAM" id="SignalP"/>
    </source>
</evidence>
<dbReference type="Gene3D" id="1.20.120.1490">
    <property type="match status" value="1"/>
</dbReference>
<dbReference type="EMBL" id="CP002873">
    <property type="protein sequence ID" value="AGA65585.1"/>
    <property type="molecule type" value="Genomic_DNA"/>
</dbReference>
<accession>A0A3B6VP58</accession>
<dbReference type="KEGG" id="bpip:BPP43_01175"/>
<dbReference type="AlphaFoldDB" id="A0A3B6VP58"/>
<keyword evidence="1" id="KW-0175">Coiled coil</keyword>
<dbReference type="Proteomes" id="UP000010793">
    <property type="component" value="Chromosome"/>
</dbReference>
<sequence>MKSKLLLSTFILTLVSALAFAQPPAPRGGDVPPAPGPRERAMPRAMGGPRGDIYRICRNAGIYLTDAQLEEMGKISYEYELKINDLEYQKRSIDYKFKLEREKIDLDLNLIKDLINQRKDLEKEIDYLRIEKDVAVLDVLTDEQLTQLNSYRMRYYYYR</sequence>
<evidence type="ECO:0000256" key="2">
    <source>
        <dbReference type="SAM" id="MobiDB-lite"/>
    </source>
</evidence>
<evidence type="ECO:0000256" key="1">
    <source>
        <dbReference type="SAM" id="Coils"/>
    </source>
</evidence>
<evidence type="ECO:0000313" key="4">
    <source>
        <dbReference type="EMBL" id="AGA65585.1"/>
    </source>
</evidence>
<organism evidence="4 5">
    <name type="scientific">Brachyspira pilosicoli P43/6/78</name>
    <dbReference type="NCBI Taxonomy" id="1042417"/>
    <lineage>
        <taxon>Bacteria</taxon>
        <taxon>Pseudomonadati</taxon>
        <taxon>Spirochaetota</taxon>
        <taxon>Spirochaetia</taxon>
        <taxon>Brachyspirales</taxon>
        <taxon>Brachyspiraceae</taxon>
        <taxon>Brachyspira</taxon>
    </lineage>
</organism>
<dbReference type="GeneID" id="56438951"/>
<protein>
    <recommendedName>
        <fullName evidence="6">Periplasmic protein</fullName>
    </recommendedName>
</protein>
<feature type="region of interest" description="Disordered" evidence="2">
    <location>
        <begin position="23"/>
        <end position="45"/>
    </location>
</feature>
<feature type="coiled-coil region" evidence="1">
    <location>
        <begin position="104"/>
        <end position="131"/>
    </location>
</feature>
<feature type="signal peptide" evidence="3">
    <location>
        <begin position="1"/>
        <end position="21"/>
    </location>
</feature>